<evidence type="ECO:0000256" key="6">
    <source>
        <dbReference type="ARBA" id="ARBA00022777"/>
    </source>
</evidence>
<sequence>MLRKPSKLWLHICLFSSLILTCLGLIFTGYSYQSANTEAIQLAKTQLTKINNYVSDILTLEIDRTVNTLQTYSNEAYPNVTHIPEQITFDKHLTQLLAENTPIFSAIFLYQPNGTLQDGYQLDQQQQLVKSKNPSLVQKDPIFKLAFQKEVQNGQAYFDEKNHASYLNIYYYLKNEQKQLLGVFILQIQLEKLFKNNIQDSNNDLQGYSLVKNMNMEIVMHPADEQVGLTIVEERREQFPSLDYSDLQRLEHEQKTKDSGLIVYHSYWWTKKDYKRVKKVAVFKRLKIGEEQWVVASNTDLQRQTNLFSQDFLIVLGLLAIILAISILAFLNLRAYIRRNFAYNEHQRIVAQYELEQQKSELEKTILRESKLETIGLLTTSIVHDMNNFLTPLIGNIELMMENYHDQPEILDELTEIHLAAKRGQNLSKQVLNFSKMQNTQIHLIDINQTVKEATDTISLLAPKGIQIFFKQASETFKLLLSQDELQVILYNLLTNAIQAMDNQGKIFVQIKRAQNELLAEFQQHSYIYRNKQFVAISVEDTGSGIPEELREKIFEPFFTTKHKSGGTGLGLYIIQSLIKKNDWLLTVTSNEKGSCFTIGIPIN</sequence>
<dbReference type="AlphaFoldDB" id="S0K1W2"/>
<evidence type="ECO:0000313" key="11">
    <source>
        <dbReference type="EMBL" id="EOW87852.1"/>
    </source>
</evidence>
<evidence type="ECO:0000256" key="4">
    <source>
        <dbReference type="ARBA" id="ARBA00022679"/>
    </source>
</evidence>
<evidence type="ECO:0000256" key="3">
    <source>
        <dbReference type="ARBA" id="ARBA00022553"/>
    </source>
</evidence>
<dbReference type="Gene3D" id="1.10.287.130">
    <property type="match status" value="1"/>
</dbReference>
<keyword evidence="7" id="KW-0067">ATP-binding</keyword>
<dbReference type="InterPro" id="IPR005467">
    <property type="entry name" value="His_kinase_dom"/>
</dbReference>
<evidence type="ECO:0000313" key="12">
    <source>
        <dbReference type="Proteomes" id="UP000014113"/>
    </source>
</evidence>
<dbReference type="STRING" id="1121865.OMW_02137"/>
<evidence type="ECO:0000256" key="9">
    <source>
        <dbReference type="SAM" id="Phobius"/>
    </source>
</evidence>
<keyword evidence="9" id="KW-1133">Transmembrane helix</keyword>
<evidence type="ECO:0000256" key="1">
    <source>
        <dbReference type="ARBA" id="ARBA00000085"/>
    </source>
</evidence>
<dbReference type="OrthoDB" id="9815750at2"/>
<dbReference type="InterPro" id="IPR004358">
    <property type="entry name" value="Sig_transdc_His_kin-like_C"/>
</dbReference>
<dbReference type="InterPro" id="IPR003661">
    <property type="entry name" value="HisK_dim/P_dom"/>
</dbReference>
<dbReference type="SMART" id="SM00387">
    <property type="entry name" value="HATPase_c"/>
    <property type="match status" value="1"/>
</dbReference>
<dbReference type="Gene3D" id="3.30.450.20">
    <property type="entry name" value="PAS domain"/>
    <property type="match status" value="1"/>
</dbReference>
<dbReference type="InterPro" id="IPR036097">
    <property type="entry name" value="HisK_dim/P_sf"/>
</dbReference>
<keyword evidence="8" id="KW-0902">Two-component regulatory system</keyword>
<comment type="caution">
    <text evidence="11">The sequence shown here is derived from an EMBL/GenBank/DDBJ whole genome shotgun (WGS) entry which is preliminary data.</text>
</comment>
<dbReference type="Proteomes" id="UP000014113">
    <property type="component" value="Unassembled WGS sequence"/>
</dbReference>
<dbReference type="Pfam" id="PF02518">
    <property type="entry name" value="HATPase_c"/>
    <property type="match status" value="1"/>
</dbReference>
<keyword evidence="5" id="KW-0547">Nucleotide-binding</keyword>
<dbReference type="GO" id="GO:0005524">
    <property type="term" value="F:ATP binding"/>
    <property type="evidence" value="ECO:0007669"/>
    <property type="project" value="UniProtKB-KW"/>
</dbReference>
<dbReference type="PRINTS" id="PR00344">
    <property type="entry name" value="BCTRLSENSOR"/>
</dbReference>
<dbReference type="Gene3D" id="3.30.565.10">
    <property type="entry name" value="Histidine kinase-like ATPase, C-terminal domain"/>
    <property type="match status" value="1"/>
</dbReference>
<protein>
    <recommendedName>
        <fullName evidence="2">histidine kinase</fullName>
        <ecNumber evidence="2">2.7.13.3</ecNumber>
    </recommendedName>
</protein>
<dbReference type="PANTHER" id="PTHR43065">
    <property type="entry name" value="SENSOR HISTIDINE KINASE"/>
    <property type="match status" value="1"/>
</dbReference>
<dbReference type="InterPro" id="IPR036890">
    <property type="entry name" value="HATPase_C_sf"/>
</dbReference>
<keyword evidence="4" id="KW-0808">Transferase</keyword>
<evidence type="ECO:0000259" key="10">
    <source>
        <dbReference type="PROSITE" id="PS50109"/>
    </source>
</evidence>
<reference evidence="11 12" key="1">
    <citation type="submission" date="2013-03" db="EMBL/GenBank/DDBJ databases">
        <title>The Genome Sequence of Enterococcus columbae ATCC_51263 (PacBio/Illumina hybrid assembly).</title>
        <authorList>
            <consortium name="The Broad Institute Genomics Platform"/>
            <consortium name="The Broad Institute Genome Sequencing Center for Infectious Disease"/>
            <person name="Earl A."/>
            <person name="Russ C."/>
            <person name="Gilmore M."/>
            <person name="Surin D."/>
            <person name="Walker B."/>
            <person name="Young S."/>
            <person name="Zeng Q."/>
            <person name="Gargeya S."/>
            <person name="Fitzgerald M."/>
            <person name="Haas B."/>
            <person name="Abouelleil A."/>
            <person name="Allen A.W."/>
            <person name="Alvarado L."/>
            <person name="Arachchi H.M."/>
            <person name="Berlin A.M."/>
            <person name="Chapman S.B."/>
            <person name="Gainer-Dewar J."/>
            <person name="Goldberg J."/>
            <person name="Griggs A."/>
            <person name="Gujja S."/>
            <person name="Hansen M."/>
            <person name="Howarth C."/>
            <person name="Imamovic A."/>
            <person name="Ireland A."/>
            <person name="Larimer J."/>
            <person name="McCowan C."/>
            <person name="Murphy C."/>
            <person name="Pearson M."/>
            <person name="Poon T.W."/>
            <person name="Priest M."/>
            <person name="Roberts A."/>
            <person name="Saif S."/>
            <person name="Shea T."/>
            <person name="Sisk P."/>
            <person name="Sykes S."/>
            <person name="Wortman J."/>
            <person name="Nusbaum C."/>
            <person name="Birren B."/>
        </authorList>
    </citation>
    <scope>NUCLEOTIDE SEQUENCE [LARGE SCALE GENOMIC DNA]</scope>
    <source>
        <strain evidence="11 12">ATCC 51263</strain>
    </source>
</reference>
<dbReference type="PANTHER" id="PTHR43065:SF10">
    <property type="entry name" value="PEROXIDE STRESS-ACTIVATED HISTIDINE KINASE MAK3"/>
    <property type="match status" value="1"/>
</dbReference>
<name>S0K1W2_9ENTE</name>
<evidence type="ECO:0000256" key="8">
    <source>
        <dbReference type="ARBA" id="ARBA00023012"/>
    </source>
</evidence>
<dbReference type="GO" id="GO:0000155">
    <property type="term" value="F:phosphorelay sensor kinase activity"/>
    <property type="evidence" value="ECO:0007669"/>
    <property type="project" value="InterPro"/>
</dbReference>
<dbReference type="SUPFAM" id="SSF55874">
    <property type="entry name" value="ATPase domain of HSP90 chaperone/DNA topoisomerase II/histidine kinase"/>
    <property type="match status" value="1"/>
</dbReference>
<keyword evidence="9" id="KW-0812">Transmembrane</keyword>
<dbReference type="EMBL" id="ASWJ01000001">
    <property type="protein sequence ID" value="EOW87852.1"/>
    <property type="molecule type" value="Genomic_DNA"/>
</dbReference>
<dbReference type="InterPro" id="IPR003594">
    <property type="entry name" value="HATPase_dom"/>
</dbReference>
<dbReference type="RefSeq" id="WP_016184234.1">
    <property type="nucleotide sequence ID" value="NZ_JXKI01000017.1"/>
</dbReference>
<keyword evidence="9" id="KW-0472">Membrane</keyword>
<evidence type="ECO:0000256" key="7">
    <source>
        <dbReference type="ARBA" id="ARBA00022840"/>
    </source>
</evidence>
<organism evidence="11 12">
    <name type="scientific">Enterococcus columbae DSM 7374 = ATCC 51263</name>
    <dbReference type="NCBI Taxonomy" id="1121865"/>
    <lineage>
        <taxon>Bacteria</taxon>
        <taxon>Bacillati</taxon>
        <taxon>Bacillota</taxon>
        <taxon>Bacilli</taxon>
        <taxon>Lactobacillales</taxon>
        <taxon>Enterococcaceae</taxon>
        <taxon>Enterococcus</taxon>
    </lineage>
</organism>
<dbReference type="EC" id="2.7.13.3" evidence="2"/>
<evidence type="ECO:0000256" key="2">
    <source>
        <dbReference type="ARBA" id="ARBA00012438"/>
    </source>
</evidence>
<gene>
    <name evidence="11" type="ORF">I568_00138</name>
</gene>
<dbReference type="SMART" id="SM00388">
    <property type="entry name" value="HisKA"/>
    <property type="match status" value="1"/>
</dbReference>
<keyword evidence="12" id="KW-1185">Reference proteome</keyword>
<evidence type="ECO:0000256" key="5">
    <source>
        <dbReference type="ARBA" id="ARBA00022741"/>
    </source>
</evidence>
<feature type="domain" description="Histidine kinase" evidence="10">
    <location>
        <begin position="381"/>
        <end position="604"/>
    </location>
</feature>
<dbReference type="PATRIC" id="fig|1121865.3.peg.2082"/>
<keyword evidence="6" id="KW-0418">Kinase</keyword>
<dbReference type="PROSITE" id="PS50109">
    <property type="entry name" value="HIS_KIN"/>
    <property type="match status" value="1"/>
</dbReference>
<proteinExistence type="predicted"/>
<feature type="transmembrane region" description="Helical" evidence="9">
    <location>
        <begin position="312"/>
        <end position="333"/>
    </location>
</feature>
<keyword evidence="3" id="KW-0597">Phosphoprotein</keyword>
<comment type="catalytic activity">
    <reaction evidence="1">
        <text>ATP + protein L-histidine = ADP + protein N-phospho-L-histidine.</text>
        <dbReference type="EC" id="2.7.13.3"/>
    </reaction>
</comment>
<dbReference type="SUPFAM" id="SSF47384">
    <property type="entry name" value="Homodimeric domain of signal transducing histidine kinase"/>
    <property type="match status" value="1"/>
</dbReference>
<accession>S0K1W2</accession>
<dbReference type="eggNOG" id="COG4191">
    <property type="taxonomic scope" value="Bacteria"/>
</dbReference>